<proteinExistence type="predicted"/>
<sequence length="280" mass="31315">MPRPKGSKNKPKNPKPGAVGKAIALKKARQMVAAAKPRQIIKTGINSAPNVHHFKRSYDHPFTIGVADNDNGVYLNADSKYMVVKLHTKFNKLPDYLEFKDLFSEYKITSIVHRLIPYFSKNITAMALDTTTYYQNAIPNYEIIILPVSSSAREDGLESKTSAELDSYINQSQRKSIRLMPSGRQTFKTLHPKVVGYKGPLDKDAGTALMAMESPTYLNTDPTALVTGGVDQTDVIHYGSVILIRRVDGDEFPTELTNSRVASFGFRMEHDVFFSVRKVQ</sequence>
<reference evidence="1" key="1">
    <citation type="journal article" date="2013" name="ISME J.">
        <title>Previously unknown and highly divergent ssDNA viruses populate the oceans.</title>
        <authorList>
            <person name="Labonte J.M."/>
            <person name="Suttle C.A."/>
        </authorList>
    </citation>
    <scope>NUCLEOTIDE SEQUENCE</scope>
</reference>
<organism evidence="1">
    <name type="scientific">uncultured marine virus</name>
    <dbReference type="NCBI Taxonomy" id="186617"/>
    <lineage>
        <taxon>Viruses</taxon>
        <taxon>environmental samples</taxon>
    </lineage>
</organism>
<evidence type="ECO:0000313" key="1">
    <source>
        <dbReference type="EMBL" id="AGA18349.1"/>
    </source>
</evidence>
<accession>S4TEI8</accession>
<dbReference type="EMBL" id="JX904338">
    <property type="protein sequence ID" value="AGA18349.1"/>
    <property type="molecule type" value="Genomic_DNA"/>
</dbReference>
<protein>
    <submittedName>
        <fullName evidence="1">Uncharacterized protein</fullName>
    </submittedName>
</protein>
<name>S4TEI8_9VIRU</name>